<dbReference type="PROSITE" id="PS00018">
    <property type="entry name" value="EF_HAND_1"/>
    <property type="match status" value="1"/>
</dbReference>
<proteinExistence type="predicted"/>
<dbReference type="InterPro" id="IPR011992">
    <property type="entry name" value="EF-hand-dom_pair"/>
</dbReference>
<protein>
    <recommendedName>
        <fullName evidence="3">EF-hand domain-containing protein</fullName>
    </recommendedName>
</protein>
<evidence type="ECO:0000256" key="1">
    <source>
        <dbReference type="ARBA" id="ARBA00022837"/>
    </source>
</evidence>
<feature type="non-terminal residue" evidence="4">
    <location>
        <position position="1"/>
    </location>
</feature>
<feature type="signal peptide" evidence="2">
    <location>
        <begin position="1"/>
        <end position="21"/>
    </location>
</feature>
<evidence type="ECO:0000259" key="3">
    <source>
        <dbReference type="PROSITE" id="PS50222"/>
    </source>
</evidence>
<name>A0A7J6RLQ4_PEROL</name>
<dbReference type="AlphaFoldDB" id="A0A7J6RLQ4"/>
<feature type="domain" description="EF-hand" evidence="3">
    <location>
        <begin position="30"/>
        <end position="65"/>
    </location>
</feature>
<evidence type="ECO:0000313" key="5">
    <source>
        <dbReference type="Proteomes" id="UP000553632"/>
    </source>
</evidence>
<evidence type="ECO:0000256" key="2">
    <source>
        <dbReference type="SAM" id="SignalP"/>
    </source>
</evidence>
<gene>
    <name evidence="4" type="ORF">FOZ63_011866</name>
</gene>
<keyword evidence="5" id="KW-1185">Reference proteome</keyword>
<feature type="chain" id="PRO_5029541439" description="EF-hand domain-containing protein" evidence="2">
    <location>
        <begin position="22"/>
        <end position="86"/>
    </location>
</feature>
<organism evidence="4 5">
    <name type="scientific">Perkinsus olseni</name>
    <name type="common">Perkinsus atlanticus</name>
    <dbReference type="NCBI Taxonomy" id="32597"/>
    <lineage>
        <taxon>Eukaryota</taxon>
        <taxon>Sar</taxon>
        <taxon>Alveolata</taxon>
        <taxon>Perkinsozoa</taxon>
        <taxon>Perkinsea</taxon>
        <taxon>Perkinsida</taxon>
        <taxon>Perkinsidae</taxon>
        <taxon>Perkinsus</taxon>
    </lineage>
</organism>
<dbReference type="GO" id="GO:0005509">
    <property type="term" value="F:calcium ion binding"/>
    <property type="evidence" value="ECO:0007669"/>
    <property type="project" value="InterPro"/>
</dbReference>
<keyword evidence="1" id="KW-0106">Calcium</keyword>
<dbReference type="SUPFAM" id="SSF47473">
    <property type="entry name" value="EF-hand"/>
    <property type="match status" value="1"/>
</dbReference>
<sequence length="86" mass="9257">MLGAFMILNILIGVICEIVSGTTETEKDKLLRERIVEVFDAMDVDGSGTLTENEFNAQAASRLQKLGVDEDVVAVAFQIIDSSGHG</sequence>
<dbReference type="PROSITE" id="PS50222">
    <property type="entry name" value="EF_HAND_2"/>
    <property type="match status" value="1"/>
</dbReference>
<evidence type="ECO:0000313" key="4">
    <source>
        <dbReference type="EMBL" id="KAF4721513.1"/>
    </source>
</evidence>
<dbReference type="InterPro" id="IPR018247">
    <property type="entry name" value="EF_Hand_1_Ca_BS"/>
</dbReference>
<dbReference type="EMBL" id="JABANO010024680">
    <property type="protein sequence ID" value="KAF4721513.1"/>
    <property type="molecule type" value="Genomic_DNA"/>
</dbReference>
<reference evidence="4 5" key="1">
    <citation type="submission" date="2020-04" db="EMBL/GenBank/DDBJ databases">
        <title>Perkinsus olseni comparative genomics.</title>
        <authorList>
            <person name="Bogema D.R."/>
        </authorList>
    </citation>
    <scope>NUCLEOTIDE SEQUENCE [LARGE SCALE GENOMIC DNA]</scope>
    <source>
        <strain evidence="4 5">ATCC PRA-207</strain>
    </source>
</reference>
<comment type="caution">
    <text evidence="4">The sequence shown here is derived from an EMBL/GenBank/DDBJ whole genome shotgun (WGS) entry which is preliminary data.</text>
</comment>
<dbReference type="Proteomes" id="UP000553632">
    <property type="component" value="Unassembled WGS sequence"/>
</dbReference>
<keyword evidence="2" id="KW-0732">Signal</keyword>
<dbReference type="InterPro" id="IPR002048">
    <property type="entry name" value="EF_hand_dom"/>
</dbReference>
<dbReference type="Gene3D" id="1.10.238.10">
    <property type="entry name" value="EF-hand"/>
    <property type="match status" value="1"/>
</dbReference>
<accession>A0A7J6RLQ4</accession>